<feature type="transmembrane region" description="Helical" evidence="6">
    <location>
        <begin position="66"/>
        <end position="94"/>
    </location>
</feature>
<evidence type="ECO:0000256" key="3">
    <source>
        <dbReference type="ARBA" id="ARBA00022692"/>
    </source>
</evidence>
<dbReference type="Pfam" id="PF01943">
    <property type="entry name" value="Polysacc_synt"/>
    <property type="match status" value="1"/>
</dbReference>
<accession>A0A2W4E0P0</accession>
<feature type="transmembrane region" description="Helical" evidence="6">
    <location>
        <begin position="354"/>
        <end position="372"/>
    </location>
</feature>
<dbReference type="AlphaFoldDB" id="A0A2W4E0P0"/>
<evidence type="ECO:0000256" key="4">
    <source>
        <dbReference type="ARBA" id="ARBA00022989"/>
    </source>
</evidence>
<reference evidence="7 8" key="1">
    <citation type="journal article" date="2018" name="Sci. Rep.">
        <title>Rhizobium tumorigenes sp. nov., a novel plant tumorigenic bacterium isolated from cane gall tumors on thornless blackberry.</title>
        <authorList>
            <person name="Kuzmanovi N."/>
            <person name="Smalla K."/>
            <person name="Gronow S."/>
            <person name="PuBawska J."/>
        </authorList>
    </citation>
    <scope>NUCLEOTIDE SEQUENCE [LARGE SCALE GENOMIC DNA]</scope>
    <source>
        <strain evidence="7 8">CCBAU 85046</strain>
    </source>
</reference>
<evidence type="ECO:0000313" key="7">
    <source>
        <dbReference type="EMBL" id="PZM09456.1"/>
    </source>
</evidence>
<sequence length="463" mass="48799">MLPSGLRASLLPFIAKLSTLLSASNEQAASQRMALIAFVIRIGSAALAFVSQVVLARMMGGFEYGIFVFVWVLMVLLGNLSCLGFHTAIIRFLPEYRAAGANDLVRGLTSTARRFALASAGSLAIVGIAALYLLRGMIENYYVIPVFLGLFLMPMIALGDVLDGTARANHWPVMALSPTFLIRPTLILAFMLAAVLGGAPHAAITAIAAALAATFVTTLVQYLAVTTRLRVRYATGPRTITFSPWMAVAFPIFLIEGVGYLLTNSDVIVVGIFLPPEKVAVYFAAAKTMALVHFVYFSVKAAAGPRFSAIIAEGDRVKLAAFAAETTRWTFWPALGVGLAVLAAGQFLLSLFGAAFAAGHVVMAILLAGILAKALVGPGEMLLMMAGHQKLCASLYAVTLAASIGLNLALIPHFGIEGAAIATASAMGVEALLLHIAVRRALGIVLFAFARPSLTTTNAEAQR</sequence>
<dbReference type="InterPro" id="IPR050833">
    <property type="entry name" value="Poly_Biosynth_Transport"/>
</dbReference>
<feature type="transmembrane region" description="Helical" evidence="6">
    <location>
        <begin position="173"/>
        <end position="196"/>
    </location>
</feature>
<keyword evidence="5 6" id="KW-0472">Membrane</keyword>
<keyword evidence="2" id="KW-1003">Cell membrane</keyword>
<dbReference type="InterPro" id="IPR002797">
    <property type="entry name" value="Polysacc_synth"/>
</dbReference>
<keyword evidence="4 6" id="KW-1133">Transmembrane helix</keyword>
<organism evidence="7 8">
    <name type="scientific">Rhizobium tubonense</name>
    <dbReference type="NCBI Taxonomy" id="484088"/>
    <lineage>
        <taxon>Bacteria</taxon>
        <taxon>Pseudomonadati</taxon>
        <taxon>Pseudomonadota</taxon>
        <taxon>Alphaproteobacteria</taxon>
        <taxon>Hyphomicrobiales</taxon>
        <taxon>Rhizobiaceae</taxon>
        <taxon>Rhizobium/Agrobacterium group</taxon>
        <taxon>Rhizobium</taxon>
    </lineage>
</organism>
<protein>
    <submittedName>
        <fullName evidence="7">Multi antimicrobial extrusion protein MatE</fullName>
    </submittedName>
</protein>
<proteinExistence type="predicted"/>
<comment type="subcellular location">
    <subcellularLocation>
        <location evidence="1">Cell membrane</location>
        <topology evidence="1">Multi-pass membrane protein</topology>
    </subcellularLocation>
</comment>
<feature type="transmembrane region" description="Helical" evidence="6">
    <location>
        <begin position="418"/>
        <end position="438"/>
    </location>
</feature>
<dbReference type="Proteomes" id="UP000248925">
    <property type="component" value="Unassembled WGS sequence"/>
</dbReference>
<evidence type="ECO:0000256" key="2">
    <source>
        <dbReference type="ARBA" id="ARBA00022475"/>
    </source>
</evidence>
<feature type="transmembrane region" description="Helical" evidence="6">
    <location>
        <begin position="245"/>
        <end position="273"/>
    </location>
</feature>
<evidence type="ECO:0000256" key="5">
    <source>
        <dbReference type="ARBA" id="ARBA00023136"/>
    </source>
</evidence>
<evidence type="ECO:0000256" key="1">
    <source>
        <dbReference type="ARBA" id="ARBA00004651"/>
    </source>
</evidence>
<feature type="transmembrane region" description="Helical" evidence="6">
    <location>
        <begin position="35"/>
        <end position="54"/>
    </location>
</feature>
<gene>
    <name evidence="7" type="ORF">CPY51_24485</name>
</gene>
<name>A0A2W4E0P0_9HYPH</name>
<evidence type="ECO:0000313" key="8">
    <source>
        <dbReference type="Proteomes" id="UP000248925"/>
    </source>
</evidence>
<keyword evidence="8" id="KW-1185">Reference proteome</keyword>
<dbReference type="EMBL" id="PCDP01000059">
    <property type="protein sequence ID" value="PZM09456.1"/>
    <property type="molecule type" value="Genomic_DNA"/>
</dbReference>
<dbReference type="RefSeq" id="WP_111162839.1">
    <property type="nucleotide sequence ID" value="NZ_PCDP01000059.1"/>
</dbReference>
<dbReference type="PANTHER" id="PTHR30250">
    <property type="entry name" value="PST FAMILY PREDICTED COLANIC ACID TRANSPORTER"/>
    <property type="match status" value="1"/>
</dbReference>
<feature type="transmembrane region" description="Helical" evidence="6">
    <location>
        <begin position="329"/>
        <end position="348"/>
    </location>
</feature>
<comment type="caution">
    <text evidence="7">The sequence shown here is derived from an EMBL/GenBank/DDBJ whole genome shotgun (WGS) entry which is preliminary data.</text>
</comment>
<feature type="transmembrane region" description="Helical" evidence="6">
    <location>
        <begin position="140"/>
        <end position="161"/>
    </location>
</feature>
<dbReference type="GO" id="GO:0005886">
    <property type="term" value="C:plasma membrane"/>
    <property type="evidence" value="ECO:0007669"/>
    <property type="project" value="UniProtKB-SubCell"/>
</dbReference>
<feature type="transmembrane region" description="Helical" evidence="6">
    <location>
        <begin position="202"/>
        <end position="224"/>
    </location>
</feature>
<dbReference type="PANTHER" id="PTHR30250:SF11">
    <property type="entry name" value="O-ANTIGEN TRANSPORTER-RELATED"/>
    <property type="match status" value="1"/>
</dbReference>
<dbReference type="OrthoDB" id="9800982at2"/>
<evidence type="ECO:0000256" key="6">
    <source>
        <dbReference type="SAM" id="Phobius"/>
    </source>
</evidence>
<feature type="transmembrane region" description="Helical" evidence="6">
    <location>
        <begin position="115"/>
        <end position="134"/>
    </location>
</feature>
<feature type="transmembrane region" description="Helical" evidence="6">
    <location>
        <begin position="393"/>
        <end position="412"/>
    </location>
</feature>
<keyword evidence="3 6" id="KW-0812">Transmembrane</keyword>